<dbReference type="InterPro" id="IPR044150">
    <property type="entry name" value="HDAC_classIV"/>
</dbReference>
<dbReference type="PANTHER" id="PTHR10625">
    <property type="entry name" value="HISTONE DEACETYLASE HDAC1-RELATED"/>
    <property type="match status" value="1"/>
</dbReference>
<evidence type="ECO:0000313" key="4">
    <source>
        <dbReference type="EMBL" id="OYD15887.1"/>
    </source>
</evidence>
<reference evidence="4 5" key="1">
    <citation type="submission" date="2017-07" db="EMBL/GenBank/DDBJ databases">
        <title>Recovery of genomes from metagenomes via a dereplication, aggregation, and scoring strategy.</title>
        <authorList>
            <person name="Sieber C.M."/>
            <person name="Probst A.J."/>
            <person name="Sharrar A."/>
            <person name="Thomas B.C."/>
            <person name="Hess M."/>
            <person name="Tringe S.G."/>
            <person name="Banfield J.F."/>
        </authorList>
    </citation>
    <scope>NUCLEOTIDE SEQUENCE [LARGE SCALE GENOMIC DNA]</scope>
    <source>
        <strain evidence="4">JGI_Cruoil_03_51_56</strain>
    </source>
</reference>
<evidence type="ECO:0000256" key="2">
    <source>
        <dbReference type="ARBA" id="ARBA00022801"/>
    </source>
</evidence>
<dbReference type="InterPro" id="IPR000286">
    <property type="entry name" value="HDACs"/>
</dbReference>
<dbReference type="PRINTS" id="PR01270">
    <property type="entry name" value="HDASUPER"/>
</dbReference>
<dbReference type="GO" id="GO:0004407">
    <property type="term" value="F:histone deacetylase activity"/>
    <property type="evidence" value="ECO:0007669"/>
    <property type="project" value="InterPro"/>
</dbReference>
<dbReference type="InterPro" id="IPR023801">
    <property type="entry name" value="His_deacetylse_dom"/>
</dbReference>
<dbReference type="CDD" id="cd09993">
    <property type="entry name" value="HDAC_classIV"/>
    <property type="match status" value="1"/>
</dbReference>
<sequence>MKFVYSDRYKLNIGAHVFRTDKYQLVRERLIAEGLVNPDDIIEPPEPDLNDIRLVHTREYVDDMLNLRWTSRTVKSELPLTWEIVQGFSLYASGTILACRLALENGIAMHIGGGFHHAFEDHGEGFCYVNDVAIGIKKMLADKRIERAAVIDCDLHQGNGTAHIFHDDPRVFTFSIHQEHLYPVKEESNWDIGLDDESGDDIYINHLSTAVPKILNAHKPELVIFVAGADPFRYDQLGALRLTKRGLALRDRIVIESCHKRGIPVVPVMAGGYALDINDTVDIHVNTARECLRALGELKPAVATTQGSSADQAEKK</sequence>
<dbReference type="InterPro" id="IPR023696">
    <property type="entry name" value="Ureohydrolase_dom_sf"/>
</dbReference>
<dbReference type="Proteomes" id="UP000215559">
    <property type="component" value="Unassembled WGS sequence"/>
</dbReference>
<dbReference type="PANTHER" id="PTHR10625:SF19">
    <property type="entry name" value="HISTONE DEACETYLASE 12"/>
    <property type="match status" value="1"/>
</dbReference>
<dbReference type="GO" id="GO:0040029">
    <property type="term" value="P:epigenetic regulation of gene expression"/>
    <property type="evidence" value="ECO:0007669"/>
    <property type="project" value="TreeGrafter"/>
</dbReference>
<comment type="caution">
    <text evidence="4">The sequence shown here is derived from an EMBL/GenBank/DDBJ whole genome shotgun (WGS) entry which is preliminary data.</text>
</comment>
<dbReference type="InterPro" id="IPR037138">
    <property type="entry name" value="His_deacetylse_dom_sf"/>
</dbReference>
<evidence type="ECO:0000313" key="5">
    <source>
        <dbReference type="Proteomes" id="UP000215559"/>
    </source>
</evidence>
<evidence type="ECO:0000256" key="1">
    <source>
        <dbReference type="ARBA" id="ARBA00005947"/>
    </source>
</evidence>
<keyword evidence="2" id="KW-0378">Hydrolase</keyword>
<protein>
    <recommendedName>
        <fullName evidence="3">Histone deacetylase domain-containing protein</fullName>
    </recommendedName>
</protein>
<dbReference type="Gene3D" id="3.40.800.20">
    <property type="entry name" value="Histone deacetylase domain"/>
    <property type="match status" value="1"/>
</dbReference>
<dbReference type="SUPFAM" id="SSF52768">
    <property type="entry name" value="Arginase/deacetylase"/>
    <property type="match status" value="1"/>
</dbReference>
<gene>
    <name evidence="4" type="ORF">CH330_04330</name>
</gene>
<accession>A0A235BVW2</accession>
<name>A0A235BVW2_UNCW3</name>
<evidence type="ECO:0000259" key="3">
    <source>
        <dbReference type="Pfam" id="PF00850"/>
    </source>
</evidence>
<proteinExistence type="inferred from homology"/>
<organism evidence="4 5">
    <name type="scientific">candidate division WOR-3 bacterium JGI_Cruoil_03_51_56</name>
    <dbReference type="NCBI Taxonomy" id="1973747"/>
    <lineage>
        <taxon>Bacteria</taxon>
        <taxon>Bacteria division WOR-3</taxon>
    </lineage>
</organism>
<dbReference type="AlphaFoldDB" id="A0A235BVW2"/>
<dbReference type="EMBL" id="NOZP01000080">
    <property type="protein sequence ID" value="OYD15887.1"/>
    <property type="molecule type" value="Genomic_DNA"/>
</dbReference>
<comment type="similarity">
    <text evidence="1">Belongs to the histone deacetylase family.</text>
</comment>
<feature type="domain" description="Histone deacetylase" evidence="3">
    <location>
        <begin position="16"/>
        <end position="277"/>
    </location>
</feature>
<dbReference type="GO" id="GO:0016787">
    <property type="term" value="F:hydrolase activity"/>
    <property type="evidence" value="ECO:0007669"/>
    <property type="project" value="UniProtKB-KW"/>
</dbReference>
<dbReference type="Pfam" id="PF00850">
    <property type="entry name" value="Hist_deacetyl"/>
    <property type="match status" value="1"/>
</dbReference>